<evidence type="ECO:0000259" key="6">
    <source>
        <dbReference type="Pfam" id="PF25881"/>
    </source>
</evidence>
<dbReference type="PRINTS" id="PR01490">
    <property type="entry name" value="RTXTOXIND"/>
</dbReference>
<dbReference type="InterPro" id="IPR050465">
    <property type="entry name" value="UPF0194_transport"/>
</dbReference>
<feature type="domain" description="Multidrug resistance protein MdtA-like C-terminal permuted SH3" evidence="8">
    <location>
        <begin position="427"/>
        <end position="484"/>
    </location>
</feature>
<dbReference type="PANTHER" id="PTHR32347">
    <property type="entry name" value="EFFLUX SYSTEM COMPONENT YKNX-RELATED"/>
    <property type="match status" value="1"/>
</dbReference>
<dbReference type="InterPro" id="IPR058792">
    <property type="entry name" value="Beta-barrel_RND_2"/>
</dbReference>
<dbReference type="STRING" id="1781255.BH720_23420"/>
<sequence length="500" mass="54004">MQLPLVNPKFVKQTPWLVGLVAAAIVGGTGVTAIVMRANAPRTNIVEELTVPVRAQDLTIRISANGTVQPAKRVNLSPKLSGRLAEVYVEQGQKVQRGEIIARMESAEIEAQLSQAQARLASAQANLDKVRTGSRPEDIAEARARVNQAQASLAQVRAGSRSEEVAEARAALTRAEAQVTEARSRLDLASERVRRNQYLASEGAITRDDLDVRLDEERRARAALDQQQALVSEARQRLDRIANGSRPEEIAQAQASVAEAQSRLDALANGSRSEDIARAEAEVQEAQANVRFYEVQLEDTKVRAPFDGLVVQKYADAGSFVTPATSASDASSATSTSVVAIAEGLEVLAKVPEADISQIRSGQTVEIVADAFPNEVFQGNVRLVAPEAIRERDVTLFQVRVVIDTGLDQLQSGMNVDLKFLGEQLEDALVVPTVAIVTNRGQTGVLIPDANNQPQFKPVAVGSTIGNQIQILDGLQTGDRVFVELPPGQRLENIIRNEMQ</sequence>
<feature type="coiled-coil region" evidence="4">
    <location>
        <begin position="106"/>
        <end position="303"/>
    </location>
</feature>
<dbReference type="Gene3D" id="2.40.420.20">
    <property type="match status" value="1"/>
</dbReference>
<evidence type="ECO:0000256" key="3">
    <source>
        <dbReference type="ARBA" id="ARBA00023054"/>
    </source>
</evidence>
<name>A0A1E5QDK4_9CYAN</name>
<keyword evidence="5" id="KW-0812">Transmembrane</keyword>
<reference evidence="9" key="1">
    <citation type="submission" date="2016-09" db="EMBL/GenBank/DDBJ databases">
        <title>Draft genome of thermotolerant cyanobacterium Desertifilum sp. strain IPPAS B-1220.</title>
        <authorList>
            <person name="Sinetova M.A."/>
            <person name="Bolakhan K."/>
            <person name="Zayadan B.K."/>
            <person name="Mironov K.S."/>
            <person name="Ustinova V."/>
            <person name="Kupriyanova E.V."/>
            <person name="Sidorov R.A."/>
            <person name="Skrypnik A.N."/>
            <person name="Gogoleva N.E."/>
            <person name="Gogolev Y.V."/>
            <person name="Los D.A."/>
        </authorList>
    </citation>
    <scope>NUCLEOTIDE SEQUENCE [LARGE SCALE GENOMIC DNA]</scope>
    <source>
        <strain evidence="9">IPPAS B-1220</strain>
    </source>
</reference>
<dbReference type="InterPro" id="IPR059052">
    <property type="entry name" value="HH_YbhG-like"/>
</dbReference>
<dbReference type="InterPro" id="IPR006143">
    <property type="entry name" value="RND_pump_MFP"/>
</dbReference>
<comment type="subcellular location">
    <subcellularLocation>
        <location evidence="1">Cell envelope</location>
    </subcellularLocation>
</comment>
<dbReference type="InterPro" id="IPR058627">
    <property type="entry name" value="MdtA-like_C"/>
</dbReference>
<evidence type="ECO:0000256" key="1">
    <source>
        <dbReference type="ARBA" id="ARBA00004196"/>
    </source>
</evidence>
<keyword evidence="5" id="KW-1133">Transmembrane helix</keyword>
<protein>
    <submittedName>
        <fullName evidence="9">Efflux transporter periplasmic adaptor subunit</fullName>
    </submittedName>
</protein>
<gene>
    <name evidence="9" type="ORF">BH720_23420</name>
</gene>
<feature type="domain" description="CusB-like beta-barrel" evidence="7">
    <location>
        <begin position="348"/>
        <end position="422"/>
    </location>
</feature>
<proteinExistence type="inferred from homology"/>
<keyword evidence="3 4" id="KW-0175">Coiled coil</keyword>
<evidence type="ECO:0000259" key="8">
    <source>
        <dbReference type="Pfam" id="PF25967"/>
    </source>
</evidence>
<dbReference type="Pfam" id="PF25967">
    <property type="entry name" value="RND-MFP_C"/>
    <property type="match status" value="1"/>
</dbReference>
<organism evidence="9">
    <name type="scientific">Desertifilum tharense IPPAS B-1220</name>
    <dbReference type="NCBI Taxonomy" id="1781255"/>
    <lineage>
        <taxon>Bacteria</taxon>
        <taxon>Bacillati</taxon>
        <taxon>Cyanobacteriota</taxon>
        <taxon>Cyanophyceae</taxon>
        <taxon>Desertifilales</taxon>
        <taxon>Desertifilaceae</taxon>
        <taxon>Desertifilum</taxon>
    </lineage>
</organism>
<dbReference type="Gene3D" id="1.10.287.470">
    <property type="entry name" value="Helix hairpin bin"/>
    <property type="match status" value="2"/>
</dbReference>
<dbReference type="Gene3D" id="2.40.30.170">
    <property type="match status" value="1"/>
</dbReference>
<comment type="similarity">
    <text evidence="2">Belongs to the membrane fusion protein (MFP) (TC 8.A.1) family.</text>
</comment>
<evidence type="ECO:0000256" key="4">
    <source>
        <dbReference type="SAM" id="Coils"/>
    </source>
</evidence>
<dbReference type="RefSeq" id="WP_069969648.1">
    <property type="nucleotide sequence ID" value="NZ_CM124774.1"/>
</dbReference>
<comment type="caution">
    <text evidence="9">The sequence shown here is derived from an EMBL/GenBank/DDBJ whole genome shotgun (WGS) entry which is preliminary data.</text>
</comment>
<dbReference type="EMBL" id="MJGC01000112">
    <property type="protein sequence ID" value="OEJ72746.1"/>
    <property type="molecule type" value="Genomic_DNA"/>
</dbReference>
<dbReference type="SUPFAM" id="SSF111369">
    <property type="entry name" value="HlyD-like secretion proteins"/>
    <property type="match status" value="2"/>
</dbReference>
<keyword evidence="5" id="KW-0472">Membrane</keyword>
<evidence type="ECO:0000313" key="9">
    <source>
        <dbReference type="EMBL" id="OEJ72746.1"/>
    </source>
</evidence>
<dbReference type="GO" id="GO:0030313">
    <property type="term" value="C:cell envelope"/>
    <property type="evidence" value="ECO:0007669"/>
    <property type="project" value="UniProtKB-SubCell"/>
</dbReference>
<dbReference type="OrthoDB" id="505602at2"/>
<accession>A0A1E5QDK4</accession>
<feature type="domain" description="YbhG-like alpha-helical hairpin" evidence="6">
    <location>
        <begin position="158"/>
        <end position="264"/>
    </location>
</feature>
<evidence type="ECO:0000259" key="7">
    <source>
        <dbReference type="Pfam" id="PF25954"/>
    </source>
</evidence>
<dbReference type="GO" id="GO:0016020">
    <property type="term" value="C:membrane"/>
    <property type="evidence" value="ECO:0007669"/>
    <property type="project" value="InterPro"/>
</dbReference>
<evidence type="ECO:0000256" key="5">
    <source>
        <dbReference type="SAM" id="Phobius"/>
    </source>
</evidence>
<dbReference type="AlphaFoldDB" id="A0A1E5QDK4"/>
<dbReference type="Gene3D" id="2.40.50.100">
    <property type="match status" value="2"/>
</dbReference>
<dbReference type="NCBIfam" id="TIGR01730">
    <property type="entry name" value="RND_mfp"/>
    <property type="match status" value="1"/>
</dbReference>
<dbReference type="Pfam" id="PF25954">
    <property type="entry name" value="Beta-barrel_RND_2"/>
    <property type="match status" value="1"/>
</dbReference>
<dbReference type="Pfam" id="PF25881">
    <property type="entry name" value="HH_YBHG"/>
    <property type="match status" value="2"/>
</dbReference>
<feature type="domain" description="YbhG-like alpha-helical hairpin" evidence="6">
    <location>
        <begin position="108"/>
        <end position="156"/>
    </location>
</feature>
<feature type="transmembrane region" description="Helical" evidence="5">
    <location>
        <begin position="16"/>
        <end position="36"/>
    </location>
</feature>
<evidence type="ECO:0000256" key="2">
    <source>
        <dbReference type="ARBA" id="ARBA00009477"/>
    </source>
</evidence>
<dbReference type="PANTHER" id="PTHR32347:SF14">
    <property type="entry name" value="EFFLUX SYSTEM COMPONENT YKNX-RELATED"/>
    <property type="match status" value="1"/>
</dbReference>
<dbReference type="GO" id="GO:0022857">
    <property type="term" value="F:transmembrane transporter activity"/>
    <property type="evidence" value="ECO:0007669"/>
    <property type="project" value="InterPro"/>
</dbReference>